<dbReference type="GO" id="GO:0016282">
    <property type="term" value="C:eukaryotic 43S preinitiation complex"/>
    <property type="evidence" value="ECO:0007669"/>
    <property type="project" value="UniProtKB-UniRule"/>
</dbReference>
<dbReference type="SUPFAM" id="SSF48452">
    <property type="entry name" value="TPR-like"/>
    <property type="match status" value="1"/>
</dbReference>
<keyword evidence="2 4" id="KW-0396">Initiation factor</keyword>
<dbReference type="Pfam" id="PF10255">
    <property type="entry name" value="Paf67"/>
    <property type="match status" value="1"/>
</dbReference>
<comment type="subunit">
    <text evidence="4">Component of the eukaryotic translation initiation factor 3 (eIF-3) complex.</text>
</comment>
<protein>
    <recommendedName>
        <fullName evidence="4">Eukaryotic translation initiation factor 3 subunit L</fullName>
        <shortName evidence="4">eIF3l</shortName>
    </recommendedName>
</protein>
<dbReference type="GO" id="GO:0003743">
    <property type="term" value="F:translation initiation factor activity"/>
    <property type="evidence" value="ECO:0007669"/>
    <property type="project" value="UniProtKB-UniRule"/>
</dbReference>
<evidence type="ECO:0000256" key="1">
    <source>
        <dbReference type="ARBA" id="ARBA00022490"/>
    </source>
</evidence>
<dbReference type="InterPro" id="IPR000717">
    <property type="entry name" value="PCI_dom"/>
</dbReference>
<comment type="subcellular location">
    <subcellularLocation>
        <location evidence="4">Cytoplasm</location>
    </subcellularLocation>
</comment>
<proteinExistence type="inferred from homology"/>
<accession>A0A0J9X8E4</accession>
<evidence type="ECO:0000259" key="5">
    <source>
        <dbReference type="PROSITE" id="PS50250"/>
    </source>
</evidence>
<comment type="function">
    <text evidence="4">Component of the eukaryotic translation initiation factor 3 (eIF-3) complex, which is involved in protein synthesis of a specialized repertoire of mRNAs and, together with other initiation factors, stimulates binding of mRNA and methionyl-tRNAi to the 40S ribosome. The eIF-3 complex specifically targets and initiates translation of a subset of mRNAs involved in cell proliferation.</text>
</comment>
<evidence type="ECO:0000256" key="4">
    <source>
        <dbReference type="HAMAP-Rule" id="MF_03011"/>
    </source>
</evidence>
<comment type="caution">
    <text evidence="6">The sequence shown here is derived from an EMBL/GenBank/DDBJ whole genome shotgun (WGS) entry which is preliminary data.</text>
</comment>
<dbReference type="HAMAP" id="MF_03011">
    <property type="entry name" value="eIF3l"/>
    <property type="match status" value="1"/>
</dbReference>
<keyword evidence="7" id="KW-1185">Reference proteome</keyword>
<organism evidence="6 7">
    <name type="scientific">Geotrichum candidum</name>
    <name type="common">Oospora lactis</name>
    <name type="synonym">Dipodascus geotrichum</name>
    <dbReference type="NCBI Taxonomy" id="1173061"/>
    <lineage>
        <taxon>Eukaryota</taxon>
        <taxon>Fungi</taxon>
        <taxon>Dikarya</taxon>
        <taxon>Ascomycota</taxon>
        <taxon>Saccharomycotina</taxon>
        <taxon>Dipodascomycetes</taxon>
        <taxon>Dipodascales</taxon>
        <taxon>Dipodascaceae</taxon>
        <taxon>Geotrichum</taxon>
    </lineage>
</organism>
<comment type="similarity">
    <text evidence="4">Belongs to the eIF-3 subunit L family.</text>
</comment>
<keyword evidence="3 4" id="KW-0648">Protein biosynthesis</keyword>
<dbReference type="OrthoDB" id="15082at2759"/>
<sequence length="560" mass="64760">MSKPATNYEFADETYYDKSLVVGNNYYDESQLAKQQEVFQQQQQKTKNTHLPEAVRDFIFHFQKQFNEGNTHELHLCYGSGFNKLTENFYKTTPWPDPETVVAPLVNDPVFLIFYTEVYYRHLYGLLQPTAEQRFQSYENYCKLFNYILNSEGPVDKELPSYWAWDIIDEFIYQFNTFCIYRNKVIKRGNNTEEINLLKNNPTSWGAYSVLNVLYSLSGKANIKEQLQAIKAGKDPLSVAGEYGSKKLYKTLGYFSLVGLLRVHTLLGDYSLALKTLESIELNKKAFFVSVATAHYTTYYYVGFCYMMLRRYADAIKAFSHILLFISRTKNINRSAQFNAVSKKSDQMYALLAICVALNPTRLDEVVHTGLREKYGEQLYKMQRGGADALALFEELFIFAAPKFVSPSVPDFENNALNAVVSNYHTKLFLADIQNSVTIPLLKKYLNLYATMDISKLSKFLETSPDQLRSILVSYKLKNRQVRWEGGDIVEGEYANTSDVDISLENDLIHISEIKNSRKFADWFIRNTFKNYLLQDLISGKQEENGHGKKDKKRHDKNNN</sequence>
<gene>
    <name evidence="6" type="ORF">BN980_GECA04s03860g</name>
</gene>
<evidence type="ECO:0000313" key="7">
    <source>
        <dbReference type="Proteomes" id="UP000242525"/>
    </source>
</evidence>
<dbReference type="AlphaFoldDB" id="A0A0J9X8E4"/>
<dbReference type="PROSITE" id="PS50250">
    <property type="entry name" value="PCI"/>
    <property type="match status" value="1"/>
</dbReference>
<evidence type="ECO:0000256" key="2">
    <source>
        <dbReference type="ARBA" id="ARBA00022540"/>
    </source>
</evidence>
<dbReference type="InterPro" id="IPR011990">
    <property type="entry name" value="TPR-like_helical_dom_sf"/>
</dbReference>
<dbReference type="PANTHER" id="PTHR13242">
    <property type="entry name" value="EUKARYOTIC TRANSLATION INITIATION FACTOR 3"/>
    <property type="match status" value="1"/>
</dbReference>
<dbReference type="GO" id="GO:0033290">
    <property type="term" value="C:eukaryotic 48S preinitiation complex"/>
    <property type="evidence" value="ECO:0007669"/>
    <property type="project" value="UniProtKB-UniRule"/>
</dbReference>
<evidence type="ECO:0000313" key="6">
    <source>
        <dbReference type="EMBL" id="CDO53072.1"/>
    </source>
</evidence>
<dbReference type="Proteomes" id="UP000242525">
    <property type="component" value="Unassembled WGS sequence"/>
</dbReference>
<evidence type="ECO:0000256" key="3">
    <source>
        <dbReference type="ARBA" id="ARBA00022917"/>
    </source>
</evidence>
<dbReference type="GO" id="GO:0001732">
    <property type="term" value="P:formation of cytoplasmic translation initiation complex"/>
    <property type="evidence" value="ECO:0007669"/>
    <property type="project" value="UniProtKB-UniRule"/>
</dbReference>
<keyword evidence="1 4" id="KW-0963">Cytoplasm</keyword>
<reference evidence="6" key="1">
    <citation type="submission" date="2014-03" db="EMBL/GenBank/DDBJ databases">
        <authorList>
            <person name="Casaregola S."/>
        </authorList>
    </citation>
    <scope>NUCLEOTIDE SEQUENCE [LARGE SCALE GENOMIC DNA]</scope>
    <source>
        <strain evidence="6">CLIB 918</strain>
    </source>
</reference>
<dbReference type="GO" id="GO:0005852">
    <property type="term" value="C:eukaryotic translation initiation factor 3 complex"/>
    <property type="evidence" value="ECO:0007669"/>
    <property type="project" value="UniProtKB-UniRule"/>
</dbReference>
<dbReference type="InterPro" id="IPR019382">
    <property type="entry name" value="eIF3l"/>
</dbReference>
<dbReference type="EMBL" id="CCBN010000004">
    <property type="protein sequence ID" value="CDO53072.1"/>
    <property type="molecule type" value="Genomic_DNA"/>
</dbReference>
<dbReference type="PANTHER" id="PTHR13242:SF0">
    <property type="entry name" value="EUKARYOTIC TRANSLATION INITIATION FACTOR 3 SUBUNIT L"/>
    <property type="match status" value="1"/>
</dbReference>
<name>A0A0J9X8E4_GEOCN</name>
<feature type="domain" description="PCI" evidence="5">
    <location>
        <begin position="318"/>
        <end position="508"/>
    </location>
</feature>
<dbReference type="STRING" id="1173061.A0A0J9X8E4"/>